<dbReference type="AlphaFoldDB" id="A0AAP2ZBB2"/>
<dbReference type="Gene3D" id="2.30.110.10">
    <property type="entry name" value="Electron Transport, Fmn-binding Protein, Chain A"/>
    <property type="match status" value="1"/>
</dbReference>
<gene>
    <name evidence="1" type="ORF">OB919_19210</name>
</gene>
<organism evidence="1 2">
    <name type="scientific">Natronosalvus hydrolyticus</name>
    <dbReference type="NCBI Taxonomy" id="2979988"/>
    <lineage>
        <taxon>Archaea</taxon>
        <taxon>Methanobacteriati</taxon>
        <taxon>Methanobacteriota</taxon>
        <taxon>Stenosarchaea group</taxon>
        <taxon>Halobacteria</taxon>
        <taxon>Halobacteriales</taxon>
        <taxon>Natrialbaceae</taxon>
        <taxon>Natronosalvus</taxon>
    </lineage>
</organism>
<dbReference type="SUPFAM" id="SSF50475">
    <property type="entry name" value="FMN-binding split barrel"/>
    <property type="match status" value="1"/>
</dbReference>
<keyword evidence="2" id="KW-1185">Reference proteome</keyword>
<sequence>MTRIEVVTLDESERVSLLGDGGTGVLSFSTEGDEPPRTIPVSYGYDAVTSSFYFRLATSSEWPADEFDGHAVSFVTYDVDDGWWSIIAKGRLEDIEHEDIATESLDALERVEIPLIDIFGTHPREIDFSFCRLDPEECTGRHEASTSL</sequence>
<protein>
    <submittedName>
        <fullName evidence="1">Pyridoxamine 5'-phosphate oxidase family protein</fullName>
    </submittedName>
</protein>
<reference evidence="1 2" key="1">
    <citation type="submission" date="2022-09" db="EMBL/GenBank/DDBJ databases">
        <title>Enrichment on poylsaccharides allowed isolation of novel metabolic and taxonomic groups of Haloarchaea.</title>
        <authorList>
            <person name="Sorokin D.Y."/>
            <person name="Elcheninov A.G."/>
            <person name="Khizhniak T.V."/>
            <person name="Kolganova T.V."/>
            <person name="Kublanov I.V."/>
        </authorList>
    </citation>
    <scope>NUCLEOTIDE SEQUENCE [LARGE SCALE GENOMIC DNA]</scope>
    <source>
        <strain evidence="1 2">AArc-curdl1</strain>
    </source>
</reference>
<dbReference type="Proteomes" id="UP001321047">
    <property type="component" value="Unassembled WGS sequence"/>
</dbReference>
<proteinExistence type="predicted"/>
<evidence type="ECO:0000313" key="2">
    <source>
        <dbReference type="Proteomes" id="UP001321047"/>
    </source>
</evidence>
<accession>A0AAP2ZBB2</accession>
<dbReference type="EMBL" id="JAOPJZ010000029">
    <property type="protein sequence ID" value="MCU4754081.1"/>
    <property type="molecule type" value="Genomic_DNA"/>
</dbReference>
<dbReference type="InterPro" id="IPR012349">
    <property type="entry name" value="Split_barrel_FMN-bd"/>
</dbReference>
<dbReference type="InterPro" id="IPR024747">
    <property type="entry name" value="Pyridox_Oxase-rel"/>
</dbReference>
<evidence type="ECO:0000313" key="1">
    <source>
        <dbReference type="EMBL" id="MCU4754081.1"/>
    </source>
</evidence>
<dbReference type="RefSeq" id="WP_342810387.1">
    <property type="nucleotide sequence ID" value="NZ_JAOPJZ010000029.1"/>
</dbReference>
<comment type="caution">
    <text evidence="1">The sequence shown here is derived from an EMBL/GenBank/DDBJ whole genome shotgun (WGS) entry which is preliminary data.</text>
</comment>
<name>A0AAP2ZBB2_9EURY</name>
<dbReference type="Pfam" id="PF12900">
    <property type="entry name" value="Pyridox_ox_2"/>
    <property type="match status" value="1"/>
</dbReference>